<keyword evidence="5" id="KW-1185">Reference proteome</keyword>
<dbReference type="PANTHER" id="PTHR30290:SF72">
    <property type="entry name" value="HTH-TYPE TRANSCRIPTIONAL REGULATOR SGRR"/>
    <property type="match status" value="1"/>
</dbReference>
<dbReference type="SUPFAM" id="SSF53850">
    <property type="entry name" value="Periplasmic binding protein-like II"/>
    <property type="match status" value="1"/>
</dbReference>
<feature type="domain" description="Transcriptional regulator SgrR N-terminal HTH" evidence="3">
    <location>
        <begin position="25"/>
        <end position="101"/>
    </location>
</feature>
<dbReference type="KEGG" id="dpd:Deipe_2837"/>
<dbReference type="PANTHER" id="PTHR30290">
    <property type="entry name" value="PERIPLASMIC BINDING COMPONENT OF ABC TRANSPORTER"/>
    <property type="match status" value="1"/>
</dbReference>
<dbReference type="Proteomes" id="UP000010467">
    <property type="component" value="Chromosome"/>
</dbReference>
<dbReference type="GO" id="GO:0003677">
    <property type="term" value="F:DNA binding"/>
    <property type="evidence" value="ECO:0007669"/>
    <property type="project" value="UniProtKB-KW"/>
</dbReference>
<dbReference type="Pfam" id="PF12793">
    <property type="entry name" value="SgrR_N"/>
    <property type="match status" value="1"/>
</dbReference>
<evidence type="ECO:0000256" key="1">
    <source>
        <dbReference type="ARBA" id="ARBA00023125"/>
    </source>
</evidence>
<dbReference type="HOGENOM" id="CLU_017028_12_4_0"/>
<dbReference type="GO" id="GO:1904680">
    <property type="term" value="F:peptide transmembrane transporter activity"/>
    <property type="evidence" value="ECO:0007669"/>
    <property type="project" value="TreeGrafter"/>
</dbReference>
<dbReference type="InterPro" id="IPR039424">
    <property type="entry name" value="SBP_5"/>
</dbReference>
<evidence type="ECO:0000313" key="4">
    <source>
        <dbReference type="EMBL" id="AFZ68300.1"/>
    </source>
</evidence>
<proteinExistence type="predicted"/>
<dbReference type="STRING" id="937777.Deipe_2837"/>
<dbReference type="EMBL" id="CP003382">
    <property type="protein sequence ID" value="AFZ68300.1"/>
    <property type="molecule type" value="Genomic_DNA"/>
</dbReference>
<gene>
    <name evidence="4" type="ordered locus">Deipe_2837</name>
</gene>
<name>L0A5K2_DEIPD</name>
<dbReference type="Pfam" id="PF00496">
    <property type="entry name" value="SBP_bac_5"/>
    <property type="match status" value="1"/>
</dbReference>
<reference evidence="5" key="1">
    <citation type="submission" date="2012-03" db="EMBL/GenBank/DDBJ databases">
        <title>Complete sequence of chromosome of Deinococcus peraridilitoris DSM 19664.</title>
        <authorList>
            <person name="Lucas S."/>
            <person name="Copeland A."/>
            <person name="Lapidus A."/>
            <person name="Glavina del Rio T."/>
            <person name="Dalin E."/>
            <person name="Tice H."/>
            <person name="Bruce D."/>
            <person name="Goodwin L."/>
            <person name="Pitluck S."/>
            <person name="Peters L."/>
            <person name="Mikhailova N."/>
            <person name="Lu M."/>
            <person name="Kyrpides N."/>
            <person name="Mavromatis K."/>
            <person name="Ivanova N."/>
            <person name="Brettin T."/>
            <person name="Detter J.C."/>
            <person name="Han C."/>
            <person name="Larimer F."/>
            <person name="Land M."/>
            <person name="Hauser L."/>
            <person name="Markowitz V."/>
            <person name="Cheng J.-F."/>
            <person name="Hugenholtz P."/>
            <person name="Woyke T."/>
            <person name="Wu D."/>
            <person name="Pukall R."/>
            <person name="Steenblock K."/>
            <person name="Brambilla E."/>
            <person name="Klenk H.-P."/>
            <person name="Eisen J.A."/>
        </authorList>
    </citation>
    <scope>NUCLEOTIDE SEQUENCE [LARGE SCALE GENOMIC DNA]</scope>
    <source>
        <strain evidence="5">DSM 19664 / LMG 22246 / CIP 109416 / KR-200</strain>
    </source>
</reference>
<dbReference type="RefSeq" id="WP_015236602.1">
    <property type="nucleotide sequence ID" value="NC_019793.1"/>
</dbReference>
<sequence length="578" mass="65571">MSPFLTTPDWLYLTLRAELYRRSGEAQAYLVTLPELMRLWRCSDKTAKRQLRRLVTEHHVHYVPGRGRGHRSCLRFPVSLYGEISALVCSLTQEQNVSALARLARLPIPAAWVMTSEVGALFGLTRPAPGVHRLRSVVMRDLSSLNPLHASNTLEAHLLFQTLDPLLRVSGRQLKPHLAHHWEEASGGLRWTFFLRRAVQFHHGRTLDSADVAHTMSRLQASAGWLLPHLTGVETPDPLTVTVHLNRPDCFLPWRLTGTQALITPRDVPYDEAAPTGTGAFRLTVAEGNIRLRAFDAHFGGPPLIDEVEFYRVPRGEDSPGYFVEGADSRASDAWQAEVGVQFLIWNAWRLASQNAMLRAAVNELYDVQALWQDTKRQEPLRPASSFYPRRTEERPVRAHCLARAAELIRQADHDGPPLKLYALSWAQPQEEARWLAARAECLGLRMEVCSFELDDSLLIQDADLVMLGEVAGANEHLAFLTAMQQPELLFRQLLPADVLARIDAALDGFRMAYTFEERDVILDQVEELLLSRYWMTLTYHRVKRRRLHPLIRDVWPDAYGRIDLKRLWVGSVGALGS</sequence>
<feature type="domain" description="Solute-binding protein family 5" evidence="2">
    <location>
        <begin position="174"/>
        <end position="313"/>
    </location>
</feature>
<evidence type="ECO:0000313" key="5">
    <source>
        <dbReference type="Proteomes" id="UP000010467"/>
    </source>
</evidence>
<evidence type="ECO:0000259" key="2">
    <source>
        <dbReference type="Pfam" id="PF00496"/>
    </source>
</evidence>
<dbReference type="Gene3D" id="3.10.105.10">
    <property type="entry name" value="Dipeptide-binding Protein, Domain 3"/>
    <property type="match status" value="1"/>
</dbReference>
<dbReference type="InterPro" id="IPR025370">
    <property type="entry name" value="SgrR_HTH_N"/>
</dbReference>
<keyword evidence="1" id="KW-0238">DNA-binding</keyword>
<dbReference type="OrthoDB" id="5894719at2"/>
<dbReference type="InterPro" id="IPR000914">
    <property type="entry name" value="SBP_5_dom"/>
</dbReference>
<evidence type="ECO:0000259" key="3">
    <source>
        <dbReference type="Pfam" id="PF12793"/>
    </source>
</evidence>
<accession>L0A5K2</accession>
<dbReference type="eggNOG" id="COG4533">
    <property type="taxonomic scope" value="Bacteria"/>
</dbReference>
<dbReference type="GO" id="GO:0015833">
    <property type="term" value="P:peptide transport"/>
    <property type="evidence" value="ECO:0007669"/>
    <property type="project" value="TreeGrafter"/>
</dbReference>
<dbReference type="Gene3D" id="3.40.190.10">
    <property type="entry name" value="Periplasmic binding protein-like II"/>
    <property type="match status" value="1"/>
</dbReference>
<protein>
    <submittedName>
        <fullName evidence="4">ABC-type uncharacterized transport system, periplasmic component</fullName>
    </submittedName>
</protein>
<organism evidence="4 5">
    <name type="scientific">Deinococcus peraridilitoris (strain DSM 19664 / LMG 22246 / CIP 109416 / KR-200)</name>
    <dbReference type="NCBI Taxonomy" id="937777"/>
    <lineage>
        <taxon>Bacteria</taxon>
        <taxon>Thermotogati</taxon>
        <taxon>Deinococcota</taxon>
        <taxon>Deinococci</taxon>
        <taxon>Deinococcales</taxon>
        <taxon>Deinococcaceae</taxon>
        <taxon>Deinococcus</taxon>
    </lineage>
</organism>
<dbReference type="PATRIC" id="fig|937777.3.peg.2852"/>
<dbReference type="AlphaFoldDB" id="L0A5K2"/>